<feature type="binding site" evidence="7">
    <location>
        <position position="103"/>
    </location>
    <ligand>
        <name>Mg(2+)</name>
        <dbReference type="ChEBI" id="CHEBI:18420"/>
        <label>1</label>
        <note>catalytic</note>
    </ligand>
</feature>
<dbReference type="SUPFAM" id="SSF56655">
    <property type="entry name" value="Carbohydrate phosphatase"/>
    <property type="match status" value="1"/>
</dbReference>
<dbReference type="Pfam" id="PF00459">
    <property type="entry name" value="Inositol_P"/>
    <property type="match status" value="1"/>
</dbReference>
<name>A0A1M6B0J1_9BACT</name>
<dbReference type="Gene3D" id="3.40.190.80">
    <property type="match status" value="1"/>
</dbReference>
<evidence type="ECO:0000256" key="3">
    <source>
        <dbReference type="ARBA" id="ARBA00009759"/>
    </source>
</evidence>
<evidence type="ECO:0000313" key="10">
    <source>
        <dbReference type="Proteomes" id="UP000184418"/>
    </source>
</evidence>
<dbReference type="STRING" id="1121955.SAMN02745146_0827"/>
<keyword evidence="6 7" id="KW-0460">Magnesium</keyword>
<feature type="binding site" evidence="7">
    <location>
        <position position="229"/>
    </location>
    <ligand>
        <name>Mg(2+)</name>
        <dbReference type="ChEBI" id="CHEBI:18420"/>
        <label>1</label>
        <note>catalytic</note>
    </ligand>
</feature>
<dbReference type="InterPro" id="IPR033942">
    <property type="entry name" value="IMPase"/>
</dbReference>
<evidence type="ECO:0000313" key="9">
    <source>
        <dbReference type="EMBL" id="SHI42088.1"/>
    </source>
</evidence>
<dbReference type="PROSITE" id="PS00630">
    <property type="entry name" value="IMP_2"/>
    <property type="match status" value="1"/>
</dbReference>
<feature type="binding site" evidence="7">
    <location>
        <position position="104"/>
    </location>
    <ligand>
        <name>Mg(2+)</name>
        <dbReference type="ChEBI" id="CHEBI:18420"/>
        <label>1</label>
        <note>catalytic</note>
    </ligand>
</feature>
<dbReference type="PANTHER" id="PTHR20854:SF4">
    <property type="entry name" value="INOSITOL-1-MONOPHOSPHATASE-RELATED"/>
    <property type="match status" value="1"/>
</dbReference>
<evidence type="ECO:0000256" key="4">
    <source>
        <dbReference type="ARBA" id="ARBA00022723"/>
    </source>
</evidence>
<dbReference type="PRINTS" id="PR00377">
    <property type="entry name" value="IMPHPHTASES"/>
</dbReference>
<dbReference type="InterPro" id="IPR020550">
    <property type="entry name" value="Inositol_monophosphatase_CS"/>
</dbReference>
<evidence type="ECO:0000256" key="1">
    <source>
        <dbReference type="ARBA" id="ARBA00001033"/>
    </source>
</evidence>
<dbReference type="InterPro" id="IPR000760">
    <property type="entry name" value="Inositol_monophosphatase-like"/>
</dbReference>
<dbReference type="Proteomes" id="UP000184418">
    <property type="component" value="Unassembled WGS sequence"/>
</dbReference>
<dbReference type="PANTHER" id="PTHR20854">
    <property type="entry name" value="INOSITOL MONOPHOSPHATASE"/>
    <property type="match status" value="1"/>
</dbReference>
<dbReference type="Gene3D" id="3.30.540.10">
    <property type="entry name" value="Fructose-1,6-Bisphosphatase, subunit A, domain 1"/>
    <property type="match status" value="1"/>
</dbReference>
<comment type="catalytic activity">
    <reaction evidence="1 8">
        <text>a myo-inositol phosphate + H2O = myo-inositol + phosphate</text>
        <dbReference type="Rhea" id="RHEA:24056"/>
        <dbReference type="ChEBI" id="CHEBI:15377"/>
        <dbReference type="ChEBI" id="CHEBI:17268"/>
        <dbReference type="ChEBI" id="CHEBI:43474"/>
        <dbReference type="ChEBI" id="CHEBI:84139"/>
        <dbReference type="EC" id="3.1.3.25"/>
    </reaction>
</comment>
<dbReference type="GO" id="GO:0007165">
    <property type="term" value="P:signal transduction"/>
    <property type="evidence" value="ECO:0007669"/>
    <property type="project" value="TreeGrafter"/>
</dbReference>
<dbReference type="CDD" id="cd01639">
    <property type="entry name" value="IMPase"/>
    <property type="match status" value="1"/>
</dbReference>
<dbReference type="AlphaFoldDB" id="A0A1M6B0J1"/>
<proteinExistence type="inferred from homology"/>
<comment type="cofactor">
    <cofactor evidence="2 7 8">
        <name>Mg(2+)</name>
        <dbReference type="ChEBI" id="CHEBI:18420"/>
    </cofactor>
</comment>
<protein>
    <recommendedName>
        <fullName evidence="8">Inositol-1-monophosphatase</fullName>
        <ecNumber evidence="8">3.1.3.25</ecNumber>
    </recommendedName>
</protein>
<dbReference type="EMBL" id="FQYN01000001">
    <property type="protein sequence ID" value="SHI42088.1"/>
    <property type="molecule type" value="Genomic_DNA"/>
</dbReference>
<dbReference type="InterPro" id="IPR020583">
    <property type="entry name" value="Inositol_monoP_metal-BS"/>
</dbReference>
<gene>
    <name evidence="9" type="ORF">SAMN02745146_0827</name>
</gene>
<evidence type="ECO:0000256" key="5">
    <source>
        <dbReference type="ARBA" id="ARBA00022801"/>
    </source>
</evidence>
<evidence type="ECO:0000256" key="6">
    <source>
        <dbReference type="ARBA" id="ARBA00022842"/>
    </source>
</evidence>
<feature type="binding site" evidence="7">
    <location>
        <position position="79"/>
    </location>
    <ligand>
        <name>Mg(2+)</name>
        <dbReference type="ChEBI" id="CHEBI:18420"/>
        <label>1</label>
        <note>catalytic</note>
    </ligand>
</feature>
<dbReference type="GO" id="GO:0046854">
    <property type="term" value="P:phosphatidylinositol phosphate biosynthetic process"/>
    <property type="evidence" value="ECO:0007669"/>
    <property type="project" value="InterPro"/>
</dbReference>
<evidence type="ECO:0000256" key="2">
    <source>
        <dbReference type="ARBA" id="ARBA00001946"/>
    </source>
</evidence>
<dbReference type="PROSITE" id="PS00629">
    <property type="entry name" value="IMP_1"/>
    <property type="match status" value="1"/>
</dbReference>
<dbReference type="GO" id="GO:0046872">
    <property type="term" value="F:metal ion binding"/>
    <property type="evidence" value="ECO:0007669"/>
    <property type="project" value="UniProtKB-KW"/>
</dbReference>
<organism evidence="9 10">
    <name type="scientific">Hymenobacter daecheongensis DSM 21074</name>
    <dbReference type="NCBI Taxonomy" id="1121955"/>
    <lineage>
        <taxon>Bacteria</taxon>
        <taxon>Pseudomonadati</taxon>
        <taxon>Bacteroidota</taxon>
        <taxon>Cytophagia</taxon>
        <taxon>Cytophagales</taxon>
        <taxon>Hymenobacteraceae</taxon>
        <taxon>Hymenobacter</taxon>
    </lineage>
</organism>
<keyword evidence="5 8" id="KW-0378">Hydrolase</keyword>
<evidence type="ECO:0000256" key="8">
    <source>
        <dbReference type="RuleBase" id="RU364068"/>
    </source>
</evidence>
<dbReference type="FunFam" id="3.30.540.10:FF:000003">
    <property type="entry name" value="Inositol-1-monophosphatase"/>
    <property type="match status" value="1"/>
</dbReference>
<dbReference type="InterPro" id="IPR022337">
    <property type="entry name" value="Inositol_monophosphatase_SuhB"/>
</dbReference>
<dbReference type="PRINTS" id="PR01959">
    <property type="entry name" value="SBIMPHPHTASE"/>
</dbReference>
<accession>A0A1M6B0J1</accession>
<feature type="binding site" evidence="7">
    <location>
        <position position="101"/>
    </location>
    <ligand>
        <name>Mg(2+)</name>
        <dbReference type="ChEBI" id="CHEBI:18420"/>
        <label>1</label>
        <note>catalytic</note>
    </ligand>
</feature>
<dbReference type="GO" id="GO:0008934">
    <property type="term" value="F:inositol monophosphate 1-phosphatase activity"/>
    <property type="evidence" value="ECO:0007669"/>
    <property type="project" value="InterPro"/>
</dbReference>
<comment type="similarity">
    <text evidence="3 8">Belongs to the inositol monophosphatase superfamily.</text>
</comment>
<dbReference type="EC" id="3.1.3.25" evidence="8"/>
<dbReference type="GO" id="GO:0006020">
    <property type="term" value="P:inositol metabolic process"/>
    <property type="evidence" value="ECO:0007669"/>
    <property type="project" value="TreeGrafter"/>
</dbReference>
<evidence type="ECO:0000256" key="7">
    <source>
        <dbReference type="PIRSR" id="PIRSR600760-2"/>
    </source>
</evidence>
<keyword evidence="10" id="KW-1185">Reference proteome</keyword>
<reference evidence="9 10" key="1">
    <citation type="submission" date="2016-11" db="EMBL/GenBank/DDBJ databases">
        <authorList>
            <person name="Jaros S."/>
            <person name="Januszkiewicz K."/>
            <person name="Wedrychowicz H."/>
        </authorList>
    </citation>
    <scope>NUCLEOTIDE SEQUENCE [LARGE SCALE GENOMIC DNA]</scope>
    <source>
        <strain evidence="9 10">DSM 21074</strain>
    </source>
</reference>
<sequence>MTDVNNPYPMTDFTALSHQVADVARRAGQFIRQEAATFDRGRIQHKGLHDMVSYVDQEAEKMLVAGLRELLPQAGFITEEGTTGADSQATSVGTALTWIIDPLDGTTNFIHGLPCYSVSVALMEGPELVIGVVYEVNLDECFRAVRGGGAFCNEQPIRVSAAPALSQSLIATGFPYSNFHRVDDYLSILKQFMSSTNGIRRVGSAAVDLAWTAAGRFDGYFEFNINSYDVAAGILLVREAGGHVTQFLHDGDPIFGREVLASNGTLHAEMQGVIGEFWEVK</sequence>
<keyword evidence="4 7" id="KW-0479">Metal-binding</keyword>